<dbReference type="PANTHER" id="PTHR34220:SF7">
    <property type="entry name" value="SENSOR HISTIDINE KINASE YPDA"/>
    <property type="match status" value="1"/>
</dbReference>
<feature type="domain" description="Histidine kinase" evidence="4">
    <location>
        <begin position="310"/>
        <end position="402"/>
    </location>
</feature>
<dbReference type="PRINTS" id="PR00344">
    <property type="entry name" value="BCTRLSENSOR"/>
</dbReference>
<dbReference type="Gene3D" id="3.30.565.10">
    <property type="entry name" value="Histidine kinase-like ATPase, C-terminal domain"/>
    <property type="match status" value="1"/>
</dbReference>
<proteinExistence type="predicted"/>
<dbReference type="EMBL" id="JAAYEE010000122">
    <property type="protein sequence ID" value="NLW35294.1"/>
    <property type="molecule type" value="Genomic_DNA"/>
</dbReference>
<dbReference type="GO" id="GO:0000155">
    <property type="term" value="F:phosphorelay sensor kinase activity"/>
    <property type="evidence" value="ECO:0007669"/>
    <property type="project" value="InterPro"/>
</dbReference>
<keyword evidence="5" id="KW-0808">Transferase</keyword>
<feature type="transmembrane region" description="Helical" evidence="3">
    <location>
        <begin position="90"/>
        <end position="112"/>
    </location>
</feature>
<reference evidence="5" key="1">
    <citation type="journal article" date="2020" name="Biotechnol. Biofuels">
        <title>New insights from the biogas microbiome by comprehensive genome-resolved metagenomics of nearly 1600 species originating from multiple anaerobic digesters.</title>
        <authorList>
            <person name="Campanaro S."/>
            <person name="Treu L."/>
            <person name="Rodriguez-R L.M."/>
            <person name="Kovalovszki A."/>
            <person name="Ziels R.M."/>
            <person name="Maus I."/>
            <person name="Zhu X."/>
            <person name="Kougias P.G."/>
            <person name="Basile A."/>
            <person name="Luo G."/>
            <person name="Schluter A."/>
            <person name="Konstantinidis K.T."/>
            <person name="Angelidaki I."/>
        </authorList>
    </citation>
    <scope>NUCLEOTIDE SEQUENCE</scope>
    <source>
        <strain evidence="5">AS06rmzACSIP_7</strain>
    </source>
</reference>
<evidence type="ECO:0000313" key="5">
    <source>
        <dbReference type="EMBL" id="NLW35294.1"/>
    </source>
</evidence>
<dbReference type="InterPro" id="IPR004358">
    <property type="entry name" value="Sig_transdc_His_kin-like_C"/>
</dbReference>
<comment type="catalytic activity">
    <reaction evidence="1">
        <text>ATP + protein L-histidine = ADP + protein N-phospho-L-histidine.</text>
        <dbReference type="EC" id="2.7.13.3"/>
    </reaction>
</comment>
<evidence type="ECO:0000259" key="4">
    <source>
        <dbReference type="PROSITE" id="PS50109"/>
    </source>
</evidence>
<evidence type="ECO:0000313" key="6">
    <source>
        <dbReference type="Proteomes" id="UP000777265"/>
    </source>
</evidence>
<dbReference type="InterPro" id="IPR010559">
    <property type="entry name" value="Sig_transdc_His_kin_internal"/>
</dbReference>
<name>A0A971M448_9BACT</name>
<dbReference type="PROSITE" id="PS50109">
    <property type="entry name" value="HIS_KIN"/>
    <property type="match status" value="1"/>
</dbReference>
<evidence type="ECO:0000256" key="2">
    <source>
        <dbReference type="ARBA" id="ARBA00012438"/>
    </source>
</evidence>
<dbReference type="Proteomes" id="UP000777265">
    <property type="component" value="Unassembled WGS sequence"/>
</dbReference>
<reference evidence="5" key="2">
    <citation type="submission" date="2020-01" db="EMBL/GenBank/DDBJ databases">
        <authorList>
            <person name="Campanaro S."/>
        </authorList>
    </citation>
    <scope>NUCLEOTIDE SEQUENCE</scope>
    <source>
        <strain evidence="5">AS06rmzACSIP_7</strain>
    </source>
</reference>
<keyword evidence="3" id="KW-0812">Transmembrane</keyword>
<dbReference type="InterPro" id="IPR005467">
    <property type="entry name" value="His_kinase_dom"/>
</dbReference>
<dbReference type="AlphaFoldDB" id="A0A971M448"/>
<dbReference type="InterPro" id="IPR036890">
    <property type="entry name" value="HATPase_C_sf"/>
</dbReference>
<dbReference type="Pfam" id="PF06580">
    <property type="entry name" value="His_kinase"/>
    <property type="match status" value="1"/>
</dbReference>
<protein>
    <recommendedName>
        <fullName evidence="2">histidine kinase</fullName>
        <ecNumber evidence="2">2.7.13.3</ecNumber>
    </recommendedName>
</protein>
<dbReference type="GO" id="GO:0016020">
    <property type="term" value="C:membrane"/>
    <property type="evidence" value="ECO:0007669"/>
    <property type="project" value="InterPro"/>
</dbReference>
<keyword evidence="3" id="KW-0472">Membrane</keyword>
<keyword evidence="5" id="KW-0418">Kinase</keyword>
<dbReference type="EC" id="2.7.13.3" evidence="2"/>
<gene>
    <name evidence="5" type="ORF">GXY80_07415</name>
</gene>
<accession>A0A971M448</accession>
<keyword evidence="3" id="KW-1133">Transmembrane helix</keyword>
<organism evidence="5 6">
    <name type="scientific">Syntrophorhabdus aromaticivorans</name>
    <dbReference type="NCBI Taxonomy" id="328301"/>
    <lineage>
        <taxon>Bacteria</taxon>
        <taxon>Pseudomonadati</taxon>
        <taxon>Thermodesulfobacteriota</taxon>
        <taxon>Syntrophorhabdia</taxon>
        <taxon>Syntrophorhabdales</taxon>
        <taxon>Syntrophorhabdaceae</taxon>
        <taxon>Syntrophorhabdus</taxon>
    </lineage>
</organism>
<comment type="caution">
    <text evidence="5">The sequence shown here is derived from an EMBL/GenBank/DDBJ whole genome shotgun (WGS) entry which is preliminary data.</text>
</comment>
<evidence type="ECO:0000256" key="3">
    <source>
        <dbReference type="SAM" id="Phobius"/>
    </source>
</evidence>
<dbReference type="Pfam" id="PF02518">
    <property type="entry name" value="HATPase_c"/>
    <property type="match status" value="1"/>
</dbReference>
<dbReference type="InterPro" id="IPR050640">
    <property type="entry name" value="Bact_2-comp_sensor_kinase"/>
</dbReference>
<dbReference type="PANTHER" id="PTHR34220">
    <property type="entry name" value="SENSOR HISTIDINE KINASE YPDA"/>
    <property type="match status" value="1"/>
</dbReference>
<dbReference type="InterPro" id="IPR018771">
    <property type="entry name" value="PocR_dom"/>
</dbReference>
<sequence length="403" mass="45359">MESPNNSDRFGSWLERAVCTEQFKDIVQGFSSSFDFVVSFFSGKGLPLDNNTVLVPPPCSEGQGGKLPERFCLESIREGVMRSINSNRTLVFRCFCGAGYLAVPIIVGQYPVGCIVCGQFLFNRYGEDELALFLGKKDLGSKEYERLVAHFRAIPVVGEELIGKIRNRLVLMASYIVKMYQRDVLEARDISGKKERKGGDMEFENSLKILQAKDLRSQLNPHFLFNTLNAISQLAMLEGAEQTQELTYQLSEYLRYVLRKQSRQEVVTLSMEIECIKRYLEIYRIRFRERLSYKVFVGRGAEKAEIPFMLLQPIVENSVLHGIEPLLGQGNIRIVAKAIGSSVLIEIKDNGVGCDTEKLNRGIGLQNVRDRMSLHYGLSSDLEIKSEPGGGTSVLVRIPFEGV</sequence>
<dbReference type="InterPro" id="IPR003594">
    <property type="entry name" value="HATPase_dom"/>
</dbReference>
<dbReference type="SUPFAM" id="SSF55874">
    <property type="entry name" value="ATPase domain of HSP90 chaperone/DNA topoisomerase II/histidine kinase"/>
    <property type="match status" value="1"/>
</dbReference>
<evidence type="ECO:0000256" key="1">
    <source>
        <dbReference type="ARBA" id="ARBA00000085"/>
    </source>
</evidence>
<dbReference type="Pfam" id="PF10114">
    <property type="entry name" value="PocR"/>
    <property type="match status" value="1"/>
</dbReference>